<feature type="compositionally biased region" description="Basic residues" evidence="1">
    <location>
        <begin position="200"/>
        <end position="209"/>
    </location>
</feature>
<feature type="compositionally biased region" description="Low complexity" evidence="1">
    <location>
        <begin position="162"/>
        <end position="185"/>
    </location>
</feature>
<feature type="signal peptide" evidence="2">
    <location>
        <begin position="1"/>
        <end position="16"/>
    </location>
</feature>
<proteinExistence type="predicted"/>
<name>A0A0N1H9I4_9EURO</name>
<dbReference type="PANTHER" id="PTHR36195">
    <property type="entry name" value="DOMAIN PROTEIN, PUTATIVE (AFU_ORTHOLOGUE AFUA_5G01990)-RELATED-RELATED"/>
    <property type="match status" value="1"/>
</dbReference>
<dbReference type="InterPro" id="IPR006771">
    <property type="entry name" value="CetA-like"/>
</dbReference>
<evidence type="ECO:0000256" key="1">
    <source>
        <dbReference type="SAM" id="MobiDB-lite"/>
    </source>
</evidence>
<dbReference type="PANTHER" id="PTHR36195:SF4">
    <property type="entry name" value="DOMAIN PROTEIN, PUTATIVE (AFU_ORTHOLOGUE AFUA_5G01990)-RELATED"/>
    <property type="match status" value="1"/>
</dbReference>
<organism evidence="3 4">
    <name type="scientific">Cyphellophora attinorum</name>
    <dbReference type="NCBI Taxonomy" id="1664694"/>
    <lineage>
        <taxon>Eukaryota</taxon>
        <taxon>Fungi</taxon>
        <taxon>Dikarya</taxon>
        <taxon>Ascomycota</taxon>
        <taxon>Pezizomycotina</taxon>
        <taxon>Eurotiomycetes</taxon>
        <taxon>Chaetothyriomycetidae</taxon>
        <taxon>Chaetothyriales</taxon>
        <taxon>Cyphellophoraceae</taxon>
        <taxon>Cyphellophora</taxon>
    </lineage>
</organism>
<dbReference type="Proteomes" id="UP000038010">
    <property type="component" value="Unassembled WGS sequence"/>
</dbReference>
<keyword evidence="4" id="KW-1185">Reference proteome</keyword>
<dbReference type="EMBL" id="LFJN01000004">
    <property type="protein sequence ID" value="KPI44184.1"/>
    <property type="molecule type" value="Genomic_DNA"/>
</dbReference>
<dbReference type="VEuPathDB" id="FungiDB:AB675_6349"/>
<accession>A0A0N1H9I4</accession>
<dbReference type="SUPFAM" id="SSF49870">
    <property type="entry name" value="Osmotin, thaumatin-like protein"/>
    <property type="match status" value="1"/>
</dbReference>
<evidence type="ECO:0000256" key="2">
    <source>
        <dbReference type="SAM" id="SignalP"/>
    </source>
</evidence>
<dbReference type="AlphaFoldDB" id="A0A0N1H9I4"/>
<dbReference type="Gene3D" id="2.60.110.10">
    <property type="entry name" value="Thaumatin"/>
    <property type="match status" value="1"/>
</dbReference>
<evidence type="ECO:0008006" key="5">
    <source>
        <dbReference type="Google" id="ProtNLM"/>
    </source>
</evidence>
<dbReference type="Pfam" id="PF04681">
    <property type="entry name" value="Bys1"/>
    <property type="match status" value="1"/>
</dbReference>
<feature type="chain" id="PRO_5005873194" description="Antigenic thaumatin-like protein" evidence="2">
    <location>
        <begin position="17"/>
        <end position="209"/>
    </location>
</feature>
<evidence type="ECO:0000313" key="3">
    <source>
        <dbReference type="EMBL" id="KPI44184.1"/>
    </source>
</evidence>
<protein>
    <recommendedName>
        <fullName evidence="5">Antigenic thaumatin-like protein</fullName>
    </recommendedName>
</protein>
<dbReference type="OrthoDB" id="5144514at2759"/>
<gene>
    <name evidence="3" type="ORF">AB675_6349</name>
</gene>
<sequence length="209" mass="21453">MTGAAVLLALAPSVMAMGSATVINNCGYPIFYAPVGQNTSPGMSQMQGSYSQQYSQPGNGYSIKLSPSSSGQVTQFEFTLGSDGKINYDLSNIDGNPFAAGGMRVEPSMAGDSSNPSCQVIDCPAGASTCTAAYNQPDDVRTHVCSDQADLVLTMCPGGSGSSTPTTSEPASSSPASSPAPSYGGSWNGPPAKRAEHGHQRIHSRAFRV</sequence>
<keyword evidence="2" id="KW-0732">Signal</keyword>
<comment type="caution">
    <text evidence="3">The sequence shown here is derived from an EMBL/GenBank/DDBJ whole genome shotgun (WGS) entry which is preliminary data.</text>
</comment>
<dbReference type="RefSeq" id="XP_018004147.1">
    <property type="nucleotide sequence ID" value="XM_018146632.1"/>
</dbReference>
<dbReference type="GeneID" id="28738512"/>
<evidence type="ECO:0000313" key="4">
    <source>
        <dbReference type="Proteomes" id="UP000038010"/>
    </source>
</evidence>
<feature type="region of interest" description="Disordered" evidence="1">
    <location>
        <begin position="156"/>
        <end position="209"/>
    </location>
</feature>
<reference evidence="3 4" key="1">
    <citation type="submission" date="2015-06" db="EMBL/GenBank/DDBJ databases">
        <title>Draft genome of the ant-associated black yeast Phialophora attae CBS 131958.</title>
        <authorList>
            <person name="Moreno L.F."/>
            <person name="Stielow B.J."/>
            <person name="de Hoog S."/>
            <person name="Vicente V.A."/>
            <person name="Weiss V.A."/>
            <person name="de Vries M."/>
            <person name="Cruz L.M."/>
            <person name="Souza E.M."/>
        </authorList>
    </citation>
    <scope>NUCLEOTIDE SEQUENCE [LARGE SCALE GENOMIC DNA]</scope>
    <source>
        <strain evidence="3 4">CBS 131958</strain>
    </source>
</reference>
<dbReference type="InterPro" id="IPR037176">
    <property type="entry name" value="Osmotin/thaumatin-like_sf"/>
</dbReference>